<name>A0A8E7QNE8_SALET</name>
<protein>
    <submittedName>
        <fullName evidence="1">Uncharacterized protein</fullName>
    </submittedName>
</protein>
<gene>
    <name evidence="1" type="ORF">CCO42_03420</name>
</gene>
<reference evidence="1" key="1">
    <citation type="submission" date="2017-08" db="EMBL/GenBank/DDBJ databases">
        <authorList>
            <person name="Fashae K."/>
        </authorList>
    </citation>
    <scope>NUCLEOTIDE SEQUENCE</scope>
    <source>
        <strain evidence="1">CFSAN059903</strain>
    </source>
</reference>
<dbReference type="EMBL" id="CP075112">
    <property type="protein sequence ID" value="QVZ17838.1"/>
    <property type="molecule type" value="Genomic_DNA"/>
</dbReference>
<accession>A0A8E7QNE8</accession>
<sequence>MPWLSSRLLCNCQDFENLALEDVDIMPKDASHVDATARVQIQLTPGENKTATLFRQEIVLQGIEGARMIADVIREQSGSLLAQMRTVTIRIEKE</sequence>
<reference evidence="1" key="2">
    <citation type="submission" date="2021-05" db="EMBL/GenBank/DDBJ databases">
        <title>Whole genome PacBio Sequel sequence of Salmonella enterica subsp. enterica.</title>
        <authorList>
            <person name="Hoffmann M."/>
            <person name="Balkey M."/>
            <person name="Luo Y."/>
        </authorList>
    </citation>
    <scope>NUCLEOTIDE SEQUENCE</scope>
    <source>
        <strain evidence="1">CFSAN059903</strain>
    </source>
</reference>
<proteinExistence type="predicted"/>
<evidence type="ECO:0000313" key="1">
    <source>
        <dbReference type="EMBL" id="QVZ17838.1"/>
    </source>
</evidence>
<organism evidence="1">
    <name type="scientific">Salmonella enterica subsp. enterica serovar Corvallis</name>
    <dbReference type="NCBI Taxonomy" id="593905"/>
    <lineage>
        <taxon>Bacteria</taxon>
        <taxon>Pseudomonadati</taxon>
        <taxon>Pseudomonadota</taxon>
        <taxon>Gammaproteobacteria</taxon>
        <taxon>Enterobacterales</taxon>
        <taxon>Enterobacteriaceae</taxon>
        <taxon>Salmonella</taxon>
    </lineage>
</organism>
<dbReference type="RefSeq" id="WP_094963827.1">
    <property type="nucleotide sequence ID" value="NZ_CP075112.1"/>
</dbReference>
<dbReference type="AlphaFoldDB" id="A0A8E7QNE8"/>